<proteinExistence type="inferred from homology"/>
<reference evidence="12" key="1">
    <citation type="submission" date="2021-01" db="EMBL/GenBank/DDBJ databases">
        <title>Genomic Encyclopedia of Type Strains, Phase IV (KMG-IV): sequencing the most valuable type-strain genomes for metagenomic binning, comparative biology and taxonomic classification.</title>
        <authorList>
            <person name="Goeker M."/>
        </authorList>
    </citation>
    <scope>NUCLEOTIDE SEQUENCE</scope>
    <source>
        <strain evidence="12">DSM 25523</strain>
    </source>
</reference>
<sequence>MKKWQIITCLFMLLAMITVQPVQKADAAAYLAYGTNSGEVWDLQYRLQLLGFFHSKLDGVYGKQTVNAVKRFQKQYGLPADGIVGAQTWSKLKQHSVNAKEMEMLAHLVYGEARGESYKGQVAVAAVVMNRLQSSKFPPSISGIIFQPGAFTAVDDGQYWLTPDKTAYKAAWDAARGWDPTYGATYYFNPATATSKWIWSRPQITTIGRHIFAA</sequence>
<evidence type="ECO:0000256" key="4">
    <source>
        <dbReference type="ARBA" id="ARBA00022729"/>
    </source>
</evidence>
<dbReference type="Pfam" id="PF07486">
    <property type="entry name" value="Hydrolase_2"/>
    <property type="match status" value="1"/>
</dbReference>
<feature type="domain" description="Peptidoglycan binding-like" evidence="10">
    <location>
        <begin position="38"/>
        <end position="92"/>
    </location>
</feature>
<evidence type="ECO:0000313" key="12">
    <source>
        <dbReference type="EMBL" id="MBM7589126.1"/>
    </source>
</evidence>
<dbReference type="GO" id="GO:0016787">
    <property type="term" value="F:hydrolase activity"/>
    <property type="evidence" value="ECO:0007669"/>
    <property type="project" value="UniProtKB-KW"/>
</dbReference>
<evidence type="ECO:0000256" key="9">
    <source>
        <dbReference type="SAM" id="SignalP"/>
    </source>
</evidence>
<dbReference type="InterPro" id="IPR036365">
    <property type="entry name" value="PGBD-like_sf"/>
</dbReference>
<evidence type="ECO:0000256" key="2">
    <source>
        <dbReference type="ARBA" id="ARBA00018364"/>
    </source>
</evidence>
<evidence type="ECO:0000313" key="13">
    <source>
        <dbReference type="Proteomes" id="UP000717624"/>
    </source>
</evidence>
<keyword evidence="5 12" id="KW-0378">Hydrolase</keyword>
<evidence type="ECO:0000256" key="8">
    <source>
        <dbReference type="NCBIfam" id="TIGR02869"/>
    </source>
</evidence>
<dbReference type="SUPFAM" id="SSF47090">
    <property type="entry name" value="PGBD-like"/>
    <property type="match status" value="1"/>
</dbReference>
<dbReference type="Gene3D" id="6.20.240.60">
    <property type="match status" value="1"/>
</dbReference>
<dbReference type="Gene3D" id="1.10.101.10">
    <property type="entry name" value="PGBD-like superfamily/PGBD"/>
    <property type="match status" value="1"/>
</dbReference>
<dbReference type="RefSeq" id="WP_204516866.1">
    <property type="nucleotide sequence ID" value="NZ_BAABIN010000015.1"/>
</dbReference>
<evidence type="ECO:0000256" key="6">
    <source>
        <dbReference type="ARBA" id="ARBA00022969"/>
    </source>
</evidence>
<dbReference type="GO" id="GO:0009847">
    <property type="term" value="P:spore germination"/>
    <property type="evidence" value="ECO:0007669"/>
    <property type="project" value="UniProtKB-UniRule"/>
</dbReference>
<dbReference type="InterPro" id="IPR014224">
    <property type="entry name" value="Spore_cortex_SleB"/>
</dbReference>
<keyword evidence="7" id="KW-0961">Cell wall biogenesis/degradation</keyword>
<dbReference type="InterPro" id="IPR002477">
    <property type="entry name" value="Peptidoglycan-bd-like"/>
</dbReference>
<evidence type="ECO:0000256" key="1">
    <source>
        <dbReference type="ARBA" id="ARBA00007010"/>
    </source>
</evidence>
<keyword evidence="4 9" id="KW-0732">Signal</keyword>
<dbReference type="Pfam" id="PF01471">
    <property type="entry name" value="PG_binding_1"/>
    <property type="match status" value="1"/>
</dbReference>
<dbReference type="Proteomes" id="UP000717624">
    <property type="component" value="Unassembled WGS sequence"/>
</dbReference>
<dbReference type="Gene3D" id="1.10.10.2520">
    <property type="entry name" value="Cell wall hydrolase SleB, domain 1"/>
    <property type="match status" value="1"/>
</dbReference>
<feature type="domain" description="Cell wall hydrolase SleB" evidence="11">
    <location>
        <begin position="115"/>
        <end position="213"/>
    </location>
</feature>
<keyword evidence="13" id="KW-1185">Reference proteome</keyword>
<comment type="caution">
    <text evidence="12">The sequence shown here is derived from an EMBL/GenBank/DDBJ whole genome shotgun (WGS) entry which is preliminary data.</text>
</comment>
<evidence type="ECO:0000256" key="3">
    <source>
        <dbReference type="ARBA" id="ARBA00022544"/>
    </source>
</evidence>
<dbReference type="NCBIfam" id="TIGR02869">
    <property type="entry name" value="spore_SleB"/>
    <property type="match status" value="1"/>
</dbReference>
<dbReference type="InterPro" id="IPR011105">
    <property type="entry name" value="Cell_wall_hydrolase_SleB"/>
</dbReference>
<gene>
    <name evidence="12" type="ORF">JOD01_000724</name>
</gene>
<accession>A0A939BU45</accession>
<name>A0A939BU45_9BACL</name>
<comment type="similarity">
    <text evidence="1">Belongs to the SleB family.</text>
</comment>
<evidence type="ECO:0000256" key="7">
    <source>
        <dbReference type="ARBA" id="ARBA00023316"/>
    </source>
</evidence>
<keyword evidence="6" id="KW-0749">Sporulation</keyword>
<feature type="signal peptide" evidence="9">
    <location>
        <begin position="1"/>
        <end position="24"/>
    </location>
</feature>
<dbReference type="AlphaFoldDB" id="A0A939BU45"/>
<dbReference type="GO" id="GO:0071555">
    <property type="term" value="P:cell wall organization"/>
    <property type="evidence" value="ECO:0007669"/>
    <property type="project" value="UniProtKB-KW"/>
</dbReference>
<keyword evidence="3" id="KW-0309">Germination</keyword>
<dbReference type="InterPro" id="IPR042047">
    <property type="entry name" value="SleB_dom1"/>
</dbReference>
<feature type="chain" id="PRO_5038711112" description="Spore cortex-lytic enzyme" evidence="9">
    <location>
        <begin position="25"/>
        <end position="214"/>
    </location>
</feature>
<evidence type="ECO:0000256" key="5">
    <source>
        <dbReference type="ARBA" id="ARBA00022801"/>
    </source>
</evidence>
<dbReference type="EMBL" id="JAFBEB010000002">
    <property type="protein sequence ID" value="MBM7589126.1"/>
    <property type="molecule type" value="Genomic_DNA"/>
</dbReference>
<evidence type="ECO:0000259" key="11">
    <source>
        <dbReference type="Pfam" id="PF07486"/>
    </source>
</evidence>
<protein>
    <recommendedName>
        <fullName evidence="2 8">Spore cortex-lytic enzyme</fullName>
    </recommendedName>
</protein>
<dbReference type="GO" id="GO:0030435">
    <property type="term" value="P:sporulation resulting in formation of a cellular spore"/>
    <property type="evidence" value="ECO:0007669"/>
    <property type="project" value="UniProtKB-KW"/>
</dbReference>
<evidence type="ECO:0000259" key="10">
    <source>
        <dbReference type="Pfam" id="PF01471"/>
    </source>
</evidence>
<dbReference type="InterPro" id="IPR036366">
    <property type="entry name" value="PGBDSf"/>
</dbReference>
<organism evidence="12 13">
    <name type="scientific">Brevibacillus fulvus</name>
    <dbReference type="NCBI Taxonomy" id="1125967"/>
    <lineage>
        <taxon>Bacteria</taxon>
        <taxon>Bacillati</taxon>
        <taxon>Bacillota</taxon>
        <taxon>Bacilli</taxon>
        <taxon>Bacillales</taxon>
        <taxon>Paenibacillaceae</taxon>
        <taxon>Brevibacillus</taxon>
    </lineage>
</organism>